<dbReference type="GO" id="GO:0032259">
    <property type="term" value="P:methylation"/>
    <property type="evidence" value="ECO:0007669"/>
    <property type="project" value="UniProtKB-KW"/>
</dbReference>
<keyword evidence="6" id="KW-0808">Transferase</keyword>
<dbReference type="GO" id="GO:0140944">
    <property type="term" value="F:histone H4K20 monomethyltransferase activity"/>
    <property type="evidence" value="ECO:0007669"/>
    <property type="project" value="UniProtKB-EC"/>
</dbReference>
<evidence type="ECO:0000256" key="8">
    <source>
        <dbReference type="ARBA" id="ARBA00022853"/>
    </source>
</evidence>
<keyword evidence="11" id="KW-0539">Nucleus</keyword>
<dbReference type="SMART" id="SM00317">
    <property type="entry name" value="SET"/>
    <property type="match status" value="1"/>
</dbReference>
<dbReference type="GO" id="GO:0005700">
    <property type="term" value="C:polytene chromosome"/>
    <property type="evidence" value="ECO:0007669"/>
    <property type="project" value="TreeGrafter"/>
</dbReference>
<organism evidence="17 19">
    <name type="scientific">Bursaphelenchus xylophilus</name>
    <name type="common">Pinewood nematode worm</name>
    <name type="synonym">Aphelenchoides xylophilus</name>
    <dbReference type="NCBI Taxonomy" id="6326"/>
    <lineage>
        <taxon>Eukaryota</taxon>
        <taxon>Metazoa</taxon>
        <taxon>Ecdysozoa</taxon>
        <taxon>Nematoda</taxon>
        <taxon>Chromadorea</taxon>
        <taxon>Rhabditida</taxon>
        <taxon>Tylenchina</taxon>
        <taxon>Tylenchomorpha</taxon>
        <taxon>Aphelenchoidea</taxon>
        <taxon>Aphelenchoididae</taxon>
        <taxon>Bursaphelenchus</taxon>
    </lineage>
</organism>
<dbReference type="Gene3D" id="2.170.270.10">
    <property type="entry name" value="SET domain"/>
    <property type="match status" value="1"/>
</dbReference>
<dbReference type="eggNOG" id="KOG1085">
    <property type="taxonomic scope" value="Eukaryota"/>
</dbReference>
<evidence type="ECO:0000256" key="5">
    <source>
        <dbReference type="ARBA" id="ARBA00022603"/>
    </source>
</evidence>
<dbReference type="GO" id="GO:0005634">
    <property type="term" value="C:nucleus"/>
    <property type="evidence" value="ECO:0007669"/>
    <property type="project" value="UniProtKB-SubCell"/>
</dbReference>
<dbReference type="EMBL" id="CAJFCV020000006">
    <property type="protein sequence ID" value="CAG9129664.1"/>
    <property type="molecule type" value="Genomic_DNA"/>
</dbReference>
<dbReference type="OrthoDB" id="5560686at2759"/>
<dbReference type="GO" id="GO:0006357">
    <property type="term" value="P:regulation of transcription by RNA polymerase II"/>
    <property type="evidence" value="ECO:0007669"/>
    <property type="project" value="TreeGrafter"/>
</dbReference>
<keyword evidence="5" id="KW-0489">Methyltransferase</keyword>
<reference evidence="16" key="2">
    <citation type="submission" date="2020-08" db="EMBL/GenBank/DDBJ databases">
        <authorList>
            <person name="Kikuchi T."/>
        </authorList>
    </citation>
    <scope>NUCLEOTIDE SEQUENCE</scope>
    <source>
        <strain evidence="15">Ka4C1</strain>
    </source>
</reference>
<evidence type="ECO:0000313" key="16">
    <source>
        <dbReference type="EMBL" id="CAG9129664.1"/>
    </source>
</evidence>
<dbReference type="InterPro" id="IPR016858">
    <property type="entry name" value="KMT5A-like"/>
</dbReference>
<dbReference type="SUPFAM" id="SSF82199">
    <property type="entry name" value="SET domain"/>
    <property type="match status" value="1"/>
</dbReference>
<evidence type="ECO:0000313" key="15">
    <source>
        <dbReference type="EMBL" id="CAD5234083.1"/>
    </source>
</evidence>
<evidence type="ECO:0000256" key="7">
    <source>
        <dbReference type="ARBA" id="ARBA00022691"/>
    </source>
</evidence>
<dbReference type="PANTHER" id="PTHR46167:SF1">
    <property type="entry name" value="N-LYSINE METHYLTRANSFERASE KMT5A"/>
    <property type="match status" value="1"/>
</dbReference>
<sequence>MTRVLRRQNQNVEPRPKKAKVQKPDKSEGSHKITEFFPVRKSNRITGKALQRENMRQLEEMVMTGANEQYLQVSICGEKGRGLIAMRPFVRGEFVVEYKGDLVDYQEAVRREVEYAKDPSIGSYMYFFKYQERRMCVDATAETPYKGRLLNHSVLFPNLRPKVLDFGHFICVGLFAMRDIEVGEELLYDYGDRTRCTVEKNPWLLNS</sequence>
<evidence type="ECO:0000256" key="13">
    <source>
        <dbReference type="SAM" id="MobiDB-lite"/>
    </source>
</evidence>
<reference evidence="19" key="1">
    <citation type="submission" date="2016-11" db="UniProtKB">
        <authorList>
            <consortium name="WormBaseParasite"/>
        </authorList>
    </citation>
    <scope>IDENTIFICATION</scope>
</reference>
<evidence type="ECO:0000256" key="9">
    <source>
        <dbReference type="ARBA" id="ARBA00023015"/>
    </source>
</evidence>
<keyword evidence="18" id="KW-1185">Reference proteome</keyword>
<evidence type="ECO:0000313" key="19">
    <source>
        <dbReference type="WBParaSite" id="BXY_1395000.1"/>
    </source>
</evidence>
<evidence type="ECO:0000313" key="18">
    <source>
        <dbReference type="Proteomes" id="UP000659654"/>
    </source>
</evidence>
<proteinExistence type="predicted"/>
<evidence type="ECO:0000256" key="3">
    <source>
        <dbReference type="ARBA" id="ARBA00012187"/>
    </source>
</evidence>
<comment type="subcellular location">
    <subcellularLocation>
        <location evidence="2">Chromosome</location>
    </subcellularLocation>
    <subcellularLocation>
        <location evidence="1">Nucleus</location>
    </subcellularLocation>
</comment>
<dbReference type="EMBL" id="CAJFDI010000006">
    <property type="protein sequence ID" value="CAD5234083.1"/>
    <property type="molecule type" value="Genomic_DNA"/>
</dbReference>
<keyword evidence="7" id="KW-0949">S-adenosyl-L-methionine</keyword>
<accession>A0A1I7SLL7</accession>
<dbReference type="EC" id="2.1.1.361" evidence="3"/>
<evidence type="ECO:0000256" key="1">
    <source>
        <dbReference type="ARBA" id="ARBA00004123"/>
    </source>
</evidence>
<evidence type="ECO:0000256" key="4">
    <source>
        <dbReference type="ARBA" id="ARBA00022454"/>
    </source>
</evidence>
<keyword evidence="8" id="KW-0156">Chromatin regulator</keyword>
<dbReference type="Pfam" id="PF00856">
    <property type="entry name" value="SET"/>
    <property type="match status" value="1"/>
</dbReference>
<evidence type="ECO:0000313" key="17">
    <source>
        <dbReference type="Proteomes" id="UP000095284"/>
    </source>
</evidence>
<evidence type="ECO:0000256" key="12">
    <source>
        <dbReference type="ARBA" id="ARBA00047784"/>
    </source>
</evidence>
<evidence type="ECO:0000256" key="11">
    <source>
        <dbReference type="ARBA" id="ARBA00023242"/>
    </source>
</evidence>
<dbReference type="CDD" id="cd10528">
    <property type="entry name" value="SET_SETD8"/>
    <property type="match status" value="1"/>
</dbReference>
<evidence type="ECO:0000259" key="14">
    <source>
        <dbReference type="PROSITE" id="PS50280"/>
    </source>
</evidence>
<evidence type="ECO:0000256" key="10">
    <source>
        <dbReference type="ARBA" id="ARBA00023163"/>
    </source>
</evidence>
<dbReference type="InterPro" id="IPR001214">
    <property type="entry name" value="SET_dom"/>
</dbReference>
<keyword evidence="4" id="KW-0158">Chromosome</keyword>
<name>A0A1I7SLL7_BURXY</name>
<protein>
    <recommendedName>
        <fullName evidence="3">[histone H4]-lysine(20) N-methyltransferase</fullName>
        <ecNumber evidence="3">2.1.1.361</ecNumber>
    </recommendedName>
</protein>
<feature type="region of interest" description="Disordered" evidence="13">
    <location>
        <begin position="1"/>
        <end position="31"/>
    </location>
</feature>
<dbReference type="PROSITE" id="PS51571">
    <property type="entry name" value="SAM_MT43_PR_SET"/>
    <property type="match status" value="1"/>
</dbReference>
<keyword evidence="9" id="KW-0805">Transcription regulation</keyword>
<dbReference type="InterPro" id="IPR046341">
    <property type="entry name" value="SET_dom_sf"/>
</dbReference>
<dbReference type="GO" id="GO:0043516">
    <property type="term" value="P:regulation of DNA damage response, signal transduction by p53 class mediator"/>
    <property type="evidence" value="ECO:0007669"/>
    <property type="project" value="TreeGrafter"/>
</dbReference>
<evidence type="ECO:0000256" key="6">
    <source>
        <dbReference type="ARBA" id="ARBA00022679"/>
    </source>
</evidence>
<dbReference type="PANTHER" id="PTHR46167">
    <property type="entry name" value="N-LYSINE METHYLTRANSFERASE KMT5A"/>
    <property type="match status" value="1"/>
</dbReference>
<dbReference type="WBParaSite" id="BXY_1395000.1">
    <property type="protein sequence ID" value="BXY_1395000.1"/>
    <property type="gene ID" value="BXY_1395000"/>
</dbReference>
<keyword evidence="10" id="KW-0804">Transcription</keyword>
<evidence type="ECO:0000256" key="2">
    <source>
        <dbReference type="ARBA" id="ARBA00004286"/>
    </source>
</evidence>
<dbReference type="InterPro" id="IPR047266">
    <property type="entry name" value="KMT5A-like_SET"/>
</dbReference>
<dbReference type="InterPro" id="IPR051760">
    <property type="entry name" value="KMT5A"/>
</dbReference>
<dbReference type="PROSITE" id="PS50280">
    <property type="entry name" value="SET"/>
    <property type="match status" value="1"/>
</dbReference>
<feature type="compositionally biased region" description="Basic and acidic residues" evidence="13">
    <location>
        <begin position="22"/>
        <end position="31"/>
    </location>
</feature>
<dbReference type="Proteomes" id="UP000659654">
    <property type="component" value="Unassembled WGS sequence"/>
</dbReference>
<dbReference type="AlphaFoldDB" id="A0A1I7SLL7"/>
<feature type="domain" description="SET" evidence="14">
    <location>
        <begin position="69"/>
        <end position="191"/>
    </location>
</feature>
<dbReference type="Proteomes" id="UP000582659">
    <property type="component" value="Unassembled WGS sequence"/>
</dbReference>
<gene>
    <name evidence="15" type="ORF">BXYJ_LOCUS14174</name>
</gene>
<dbReference type="Proteomes" id="UP000095284">
    <property type="component" value="Unplaced"/>
</dbReference>
<comment type="catalytic activity">
    <reaction evidence="12">
        <text>L-lysyl(20)-[histone H4] + S-adenosyl-L-methionine = N(6)-methyl-L-lysyl(20)-[histone H4] + S-adenosyl-L-homocysteine + H(+)</text>
        <dbReference type="Rhea" id="RHEA:60344"/>
        <dbReference type="Rhea" id="RHEA-COMP:15554"/>
        <dbReference type="Rhea" id="RHEA-COMP:15555"/>
        <dbReference type="ChEBI" id="CHEBI:15378"/>
        <dbReference type="ChEBI" id="CHEBI:29969"/>
        <dbReference type="ChEBI" id="CHEBI:57856"/>
        <dbReference type="ChEBI" id="CHEBI:59789"/>
        <dbReference type="ChEBI" id="CHEBI:61929"/>
        <dbReference type="EC" id="2.1.1.361"/>
    </reaction>
</comment>
<dbReference type="SMR" id="A0A1I7SLL7"/>